<dbReference type="Proteomes" id="UP000002377">
    <property type="component" value="Chromosome"/>
</dbReference>
<dbReference type="RefSeq" id="WP_013119028.1">
    <property type="nucleotide sequence ID" value="NC_014152.1"/>
</dbReference>
<dbReference type="PROSITE" id="PS51379">
    <property type="entry name" value="4FE4S_FER_2"/>
    <property type="match status" value="2"/>
</dbReference>
<keyword evidence="2" id="KW-0408">Iron</keyword>
<dbReference type="SUPFAM" id="SSF54862">
    <property type="entry name" value="4Fe-4S ferredoxins"/>
    <property type="match status" value="1"/>
</dbReference>
<protein>
    <submittedName>
        <fullName evidence="5">4Fe-4S ferredoxin iron-sulfur binding domain protein</fullName>
    </submittedName>
</protein>
<dbReference type="HOGENOM" id="CLU_139698_11_4_9"/>
<evidence type="ECO:0000256" key="1">
    <source>
        <dbReference type="ARBA" id="ARBA00022723"/>
    </source>
</evidence>
<proteinExistence type="predicted"/>
<dbReference type="InterPro" id="IPR017900">
    <property type="entry name" value="4Fe4S_Fe_S_CS"/>
</dbReference>
<feature type="domain" description="4Fe-4S ferredoxin-type" evidence="4">
    <location>
        <begin position="32"/>
        <end position="57"/>
    </location>
</feature>
<dbReference type="InterPro" id="IPR017896">
    <property type="entry name" value="4Fe4S_Fe-S-bd"/>
</dbReference>
<keyword evidence="6" id="KW-1185">Reference proteome</keyword>
<accession>D5X900</accession>
<gene>
    <name evidence="5" type="ordered locus">TherJR_0107</name>
</gene>
<dbReference type="GO" id="GO:0046872">
    <property type="term" value="F:metal ion binding"/>
    <property type="evidence" value="ECO:0007669"/>
    <property type="project" value="UniProtKB-KW"/>
</dbReference>
<name>D5X900_THEPJ</name>
<evidence type="ECO:0000313" key="5">
    <source>
        <dbReference type="EMBL" id="ADG81000.1"/>
    </source>
</evidence>
<dbReference type="STRING" id="635013.TherJR_0107"/>
<dbReference type="PROSITE" id="PS00198">
    <property type="entry name" value="4FE4S_FER_1"/>
    <property type="match status" value="1"/>
</dbReference>
<dbReference type="KEGG" id="tjr:TherJR_0107"/>
<evidence type="ECO:0000313" key="6">
    <source>
        <dbReference type="Proteomes" id="UP000002377"/>
    </source>
</evidence>
<reference evidence="5" key="1">
    <citation type="submission" date="2010-05" db="EMBL/GenBank/DDBJ databases">
        <title>Complete sequence of Thermincola sp. JR.</title>
        <authorList>
            <consortium name="US DOE Joint Genome Institute"/>
            <person name="Lucas S."/>
            <person name="Copeland A."/>
            <person name="Lapidus A."/>
            <person name="Cheng J.-F."/>
            <person name="Bruce D."/>
            <person name="Goodwin L."/>
            <person name="Pitluck S."/>
            <person name="Chertkov O."/>
            <person name="Detter J.C."/>
            <person name="Han C."/>
            <person name="Tapia R."/>
            <person name="Land M."/>
            <person name="Hauser L."/>
            <person name="Kyrpides N."/>
            <person name="Mikhailova N."/>
            <person name="Hazen T.C."/>
            <person name="Woyke T."/>
        </authorList>
    </citation>
    <scope>NUCLEOTIDE SEQUENCE [LARGE SCALE GENOMIC DNA]</scope>
    <source>
        <strain evidence="5">JR</strain>
    </source>
</reference>
<organism evidence="5 6">
    <name type="scientific">Thermincola potens (strain JR)</name>
    <dbReference type="NCBI Taxonomy" id="635013"/>
    <lineage>
        <taxon>Bacteria</taxon>
        <taxon>Bacillati</taxon>
        <taxon>Bacillota</taxon>
        <taxon>Clostridia</taxon>
        <taxon>Eubacteriales</taxon>
        <taxon>Thermincolaceae</taxon>
        <taxon>Thermincola</taxon>
    </lineage>
</organism>
<feature type="domain" description="4Fe-4S ferredoxin-type" evidence="4">
    <location>
        <begin position="1"/>
        <end position="30"/>
    </location>
</feature>
<evidence type="ECO:0000259" key="4">
    <source>
        <dbReference type="PROSITE" id="PS51379"/>
    </source>
</evidence>
<dbReference type="EMBL" id="CP002028">
    <property type="protein sequence ID" value="ADG81000.1"/>
    <property type="molecule type" value="Genomic_DNA"/>
</dbReference>
<dbReference type="OrthoDB" id="9803397at2"/>
<keyword evidence="1" id="KW-0479">Metal-binding</keyword>
<dbReference type="eggNOG" id="COG1148">
    <property type="taxonomic scope" value="Bacteria"/>
</dbReference>
<dbReference type="AlphaFoldDB" id="D5X900"/>
<evidence type="ECO:0000256" key="2">
    <source>
        <dbReference type="ARBA" id="ARBA00023004"/>
    </source>
</evidence>
<dbReference type="Gene3D" id="3.30.70.20">
    <property type="match status" value="1"/>
</dbReference>
<keyword evidence="3" id="KW-0411">Iron-sulfur</keyword>
<dbReference type="Pfam" id="PF00037">
    <property type="entry name" value="Fer4"/>
    <property type="match status" value="2"/>
</dbReference>
<dbReference type="GO" id="GO:0051536">
    <property type="term" value="F:iron-sulfur cluster binding"/>
    <property type="evidence" value="ECO:0007669"/>
    <property type="project" value="UniProtKB-KW"/>
</dbReference>
<evidence type="ECO:0000256" key="3">
    <source>
        <dbReference type="ARBA" id="ARBA00023014"/>
    </source>
</evidence>
<sequence length="57" mass="5816">MAFSINKDICTACGTCAEKCPAGAIKKDGACYTIDASKCSMCGICAENCPVGASCER</sequence>